<organism evidence="2 5">
    <name type="scientific">Streptomyces radicis</name>
    <dbReference type="NCBI Taxonomy" id="1750517"/>
    <lineage>
        <taxon>Bacteria</taxon>
        <taxon>Bacillati</taxon>
        <taxon>Actinomycetota</taxon>
        <taxon>Actinomycetes</taxon>
        <taxon>Kitasatosporales</taxon>
        <taxon>Streptomycetaceae</taxon>
        <taxon>Streptomyces</taxon>
    </lineage>
</organism>
<evidence type="ECO:0000313" key="5">
    <source>
        <dbReference type="Proteomes" id="UP000275024"/>
    </source>
</evidence>
<dbReference type="EMBL" id="RBDY01000011">
    <property type="protein sequence ID" value="RKN21620.1"/>
    <property type="molecule type" value="Genomic_DNA"/>
</dbReference>
<proteinExistence type="predicted"/>
<dbReference type="PROSITE" id="PS51318">
    <property type="entry name" value="TAT"/>
    <property type="match status" value="1"/>
</dbReference>
<comment type="caution">
    <text evidence="2">The sequence shown here is derived from an EMBL/GenBank/DDBJ whole genome shotgun (WGS) entry which is preliminary data.</text>
</comment>
<evidence type="ECO:0000313" key="2">
    <source>
        <dbReference type="EMBL" id="RKN08344.1"/>
    </source>
</evidence>
<dbReference type="InterPro" id="IPR006311">
    <property type="entry name" value="TAT_signal"/>
</dbReference>
<feature type="signal peptide" evidence="1">
    <location>
        <begin position="1"/>
        <end position="32"/>
    </location>
</feature>
<name>A0A3A9WFZ3_9ACTN</name>
<protein>
    <submittedName>
        <fullName evidence="2">Uncharacterized protein</fullName>
    </submittedName>
</protein>
<dbReference type="Proteomes" id="UP000268652">
    <property type="component" value="Unassembled WGS sequence"/>
</dbReference>
<feature type="chain" id="PRO_5017311157" evidence="1">
    <location>
        <begin position="33"/>
        <end position="94"/>
    </location>
</feature>
<evidence type="ECO:0000313" key="3">
    <source>
        <dbReference type="EMBL" id="RKN21620.1"/>
    </source>
</evidence>
<sequence length="94" mass="9709">MPTLPPPLRLRFLTLAALTAALVALAAGPAHADTNDNIADPPLACGGGPLSLDTGRVCHAEQHIEQDITKADATTTDLVGFLDVVFPLDVTPLS</sequence>
<dbReference type="OrthoDB" id="4248380at2"/>
<evidence type="ECO:0000313" key="4">
    <source>
        <dbReference type="Proteomes" id="UP000268652"/>
    </source>
</evidence>
<dbReference type="AlphaFoldDB" id="A0A3A9WFZ3"/>
<dbReference type="Proteomes" id="UP000275024">
    <property type="component" value="Unassembled WGS sequence"/>
</dbReference>
<accession>A0A3A9WFZ3</accession>
<keyword evidence="4" id="KW-1185">Reference proteome</keyword>
<reference evidence="4 5" key="1">
    <citation type="submission" date="2018-09" db="EMBL/GenBank/DDBJ databases">
        <title>Streptomyces sp. nov. DS1-2, an endophytic actinomycete isolated from roots of Dendrobium scabrilingue.</title>
        <authorList>
            <person name="Kuncharoen N."/>
            <person name="Kudo T."/>
            <person name="Ohkuma M."/>
            <person name="Yuki M."/>
            <person name="Tanasupawat S."/>
        </authorList>
    </citation>
    <scope>NUCLEOTIDE SEQUENCE [LARGE SCALE GENOMIC DNA]</scope>
    <source>
        <strain evidence="2 5">AZ1-7</strain>
        <strain evidence="3 4">DS1-2</strain>
    </source>
</reference>
<gene>
    <name evidence="3" type="ORF">D7318_16960</name>
    <name evidence="2" type="ORF">D7319_15505</name>
</gene>
<dbReference type="EMBL" id="RBDX01000011">
    <property type="protein sequence ID" value="RKN08344.1"/>
    <property type="molecule type" value="Genomic_DNA"/>
</dbReference>
<evidence type="ECO:0000256" key="1">
    <source>
        <dbReference type="SAM" id="SignalP"/>
    </source>
</evidence>
<keyword evidence="1" id="KW-0732">Signal</keyword>
<dbReference type="RefSeq" id="WP_120697939.1">
    <property type="nucleotide sequence ID" value="NZ_RBDX01000011.1"/>
</dbReference>